<dbReference type="Proteomes" id="UP001596180">
    <property type="component" value="Unassembled WGS sequence"/>
</dbReference>
<feature type="compositionally biased region" description="Basic and acidic residues" evidence="1">
    <location>
        <begin position="1"/>
        <end position="24"/>
    </location>
</feature>
<protein>
    <submittedName>
        <fullName evidence="2">Uncharacterized protein</fullName>
    </submittedName>
</protein>
<organism evidence="2 3">
    <name type="scientific">Streptomyces chlorus</name>
    <dbReference type="NCBI Taxonomy" id="887452"/>
    <lineage>
        <taxon>Bacteria</taxon>
        <taxon>Bacillati</taxon>
        <taxon>Actinomycetota</taxon>
        <taxon>Actinomycetes</taxon>
        <taxon>Kitasatosporales</taxon>
        <taxon>Streptomycetaceae</taxon>
        <taxon>Streptomyces</taxon>
    </lineage>
</organism>
<evidence type="ECO:0000256" key="1">
    <source>
        <dbReference type="SAM" id="MobiDB-lite"/>
    </source>
</evidence>
<dbReference type="EMBL" id="JBHSOA010000064">
    <property type="protein sequence ID" value="MFC5855444.1"/>
    <property type="molecule type" value="Genomic_DNA"/>
</dbReference>
<proteinExistence type="predicted"/>
<evidence type="ECO:0000313" key="2">
    <source>
        <dbReference type="EMBL" id="MFC5855444.1"/>
    </source>
</evidence>
<dbReference type="RefSeq" id="WP_381368436.1">
    <property type="nucleotide sequence ID" value="NZ_JBHSOA010000064.1"/>
</dbReference>
<keyword evidence="3" id="KW-1185">Reference proteome</keyword>
<name>A0ABW1E6E9_9ACTN</name>
<reference evidence="3" key="1">
    <citation type="journal article" date="2019" name="Int. J. Syst. Evol. Microbiol.">
        <title>The Global Catalogue of Microorganisms (GCM) 10K type strain sequencing project: providing services to taxonomists for standard genome sequencing and annotation.</title>
        <authorList>
            <consortium name="The Broad Institute Genomics Platform"/>
            <consortium name="The Broad Institute Genome Sequencing Center for Infectious Disease"/>
            <person name="Wu L."/>
            <person name="Ma J."/>
        </authorList>
    </citation>
    <scope>NUCLEOTIDE SEQUENCE [LARGE SCALE GENOMIC DNA]</scope>
    <source>
        <strain evidence="3">JCM 10411</strain>
    </source>
</reference>
<sequence length="46" mass="5204">MQLREKRSGVRADVAEQHPHREGESVDDAPAELTTALCSFLRQVIR</sequence>
<gene>
    <name evidence="2" type="ORF">ACFPZI_27780</name>
</gene>
<accession>A0ABW1E6E9</accession>
<comment type="caution">
    <text evidence="2">The sequence shown here is derived from an EMBL/GenBank/DDBJ whole genome shotgun (WGS) entry which is preliminary data.</text>
</comment>
<feature type="region of interest" description="Disordered" evidence="1">
    <location>
        <begin position="1"/>
        <end position="29"/>
    </location>
</feature>
<evidence type="ECO:0000313" key="3">
    <source>
        <dbReference type="Proteomes" id="UP001596180"/>
    </source>
</evidence>